<name>A0A2N0PHX8_9GLOM</name>
<proteinExistence type="predicted"/>
<dbReference type="AlphaFoldDB" id="A0A2N0PHX8"/>
<sequence>MAISMYFFEDCGPVFGCNDLYINYSNDPNVWCSACTSCYPTLNLPVSMNVDDYEVFQVIKK</sequence>
<reference evidence="1 2" key="2">
    <citation type="submission" date="2017-09" db="EMBL/GenBank/DDBJ databases">
        <title>Extensive intraspecific genome diversity in a model arbuscular mycorrhizal fungus.</title>
        <authorList>
            <person name="Chen E.C."/>
            <person name="Morin E."/>
            <person name="Beaudet D."/>
            <person name="Noel J."/>
            <person name="Ndikumana S."/>
            <person name="Charron P."/>
            <person name="St-Onge C."/>
            <person name="Giorgi J."/>
            <person name="Grigoriev I.V."/>
            <person name="Roux C."/>
            <person name="Martin F.M."/>
            <person name="Corradi N."/>
        </authorList>
    </citation>
    <scope>NUCLEOTIDE SEQUENCE [LARGE SCALE GENOMIC DNA]</scope>
    <source>
        <strain evidence="1 2">A5</strain>
    </source>
</reference>
<reference evidence="1 2" key="1">
    <citation type="submission" date="2016-04" db="EMBL/GenBank/DDBJ databases">
        <title>Genome analyses suggest a sexual origin of heterokaryosis in a supposedly ancient asexual fungus.</title>
        <authorList>
            <person name="Ropars J."/>
            <person name="Sedzielewska K."/>
            <person name="Noel J."/>
            <person name="Charron P."/>
            <person name="Farinelli L."/>
            <person name="Marton T."/>
            <person name="Kruger M."/>
            <person name="Pelin A."/>
            <person name="Brachmann A."/>
            <person name="Corradi N."/>
        </authorList>
    </citation>
    <scope>NUCLEOTIDE SEQUENCE [LARGE SCALE GENOMIC DNA]</scope>
    <source>
        <strain evidence="1 2">A5</strain>
    </source>
</reference>
<evidence type="ECO:0000313" key="1">
    <source>
        <dbReference type="EMBL" id="PKC06377.1"/>
    </source>
</evidence>
<comment type="caution">
    <text evidence="1">The sequence shown here is derived from an EMBL/GenBank/DDBJ whole genome shotgun (WGS) entry which is preliminary data.</text>
</comment>
<dbReference type="Proteomes" id="UP000232722">
    <property type="component" value="Unassembled WGS sequence"/>
</dbReference>
<organism evidence="1 2">
    <name type="scientific">Rhizophagus irregularis</name>
    <dbReference type="NCBI Taxonomy" id="588596"/>
    <lineage>
        <taxon>Eukaryota</taxon>
        <taxon>Fungi</taxon>
        <taxon>Fungi incertae sedis</taxon>
        <taxon>Mucoromycota</taxon>
        <taxon>Glomeromycotina</taxon>
        <taxon>Glomeromycetes</taxon>
        <taxon>Glomerales</taxon>
        <taxon>Glomeraceae</taxon>
        <taxon>Rhizophagus</taxon>
    </lineage>
</organism>
<accession>A0A2N0PHX8</accession>
<gene>
    <name evidence="1" type="ORF">RhiirA5_208884</name>
</gene>
<evidence type="ECO:0000313" key="2">
    <source>
        <dbReference type="Proteomes" id="UP000232722"/>
    </source>
</evidence>
<protein>
    <submittedName>
        <fullName evidence="1">Uncharacterized protein</fullName>
    </submittedName>
</protein>
<dbReference type="EMBL" id="LLXJ01000765">
    <property type="protein sequence ID" value="PKC06377.1"/>
    <property type="molecule type" value="Genomic_DNA"/>
</dbReference>